<evidence type="ECO:0000313" key="4">
    <source>
        <dbReference type="Proteomes" id="UP000806528"/>
    </source>
</evidence>
<sequence length="163" mass="16527">MTAERRSDLGIAGATLALAAAIAATALTFPAGQQDGDPGAALLPLLLAAVLAVLGATRVLAPLVVRSAPPPPEADGGPEEEPGPVLPVLGMLAVGAVSVWAMSWVGFVLGAALLLVGGALLSGERRWSRIALLAVLVPPVVYALFMWAFELRLPTGPLEAVLL</sequence>
<evidence type="ECO:0000259" key="2">
    <source>
        <dbReference type="Pfam" id="PF07331"/>
    </source>
</evidence>
<protein>
    <submittedName>
        <fullName evidence="3">Tripartite tricarboxylate transporter TctB family protein</fullName>
    </submittedName>
</protein>
<organism evidence="3 4">
    <name type="scientific">Nocardiopsis coralli</name>
    <dbReference type="NCBI Taxonomy" id="2772213"/>
    <lineage>
        <taxon>Bacteria</taxon>
        <taxon>Bacillati</taxon>
        <taxon>Actinomycetota</taxon>
        <taxon>Actinomycetes</taxon>
        <taxon>Streptosporangiales</taxon>
        <taxon>Nocardiopsidaceae</taxon>
        <taxon>Nocardiopsis</taxon>
    </lineage>
</organism>
<reference evidence="3 4" key="1">
    <citation type="submission" date="2020-09" db="EMBL/GenBank/DDBJ databases">
        <title>Diversity and distribution of actinomycetes associated with coral in the coast of Hainan.</title>
        <authorList>
            <person name="Li F."/>
        </authorList>
    </citation>
    <scope>NUCLEOTIDE SEQUENCE [LARGE SCALE GENOMIC DNA]</scope>
    <source>
        <strain evidence="3 4">HNM0947</strain>
    </source>
</reference>
<feature type="transmembrane region" description="Helical" evidence="1">
    <location>
        <begin position="85"/>
        <end position="118"/>
    </location>
</feature>
<proteinExistence type="predicted"/>
<keyword evidence="1" id="KW-1133">Transmembrane helix</keyword>
<keyword evidence="1" id="KW-0812">Transmembrane</keyword>
<dbReference type="Pfam" id="PF07331">
    <property type="entry name" value="TctB"/>
    <property type="match status" value="1"/>
</dbReference>
<dbReference type="EMBL" id="JADBGI010000009">
    <property type="protein sequence ID" value="MBE2999389.1"/>
    <property type="molecule type" value="Genomic_DNA"/>
</dbReference>
<dbReference type="InterPro" id="IPR009936">
    <property type="entry name" value="DUF1468"/>
</dbReference>
<name>A0ABR9P6E8_9ACTN</name>
<feature type="domain" description="DUF1468" evidence="2">
    <location>
        <begin position="12"/>
        <end position="154"/>
    </location>
</feature>
<feature type="transmembrane region" description="Helical" evidence="1">
    <location>
        <begin position="130"/>
        <end position="149"/>
    </location>
</feature>
<evidence type="ECO:0000256" key="1">
    <source>
        <dbReference type="SAM" id="Phobius"/>
    </source>
</evidence>
<dbReference type="Proteomes" id="UP000806528">
    <property type="component" value="Unassembled WGS sequence"/>
</dbReference>
<evidence type="ECO:0000313" key="3">
    <source>
        <dbReference type="EMBL" id="MBE2999389.1"/>
    </source>
</evidence>
<accession>A0ABR9P6E8</accession>
<keyword evidence="1" id="KW-0472">Membrane</keyword>
<feature type="transmembrane region" description="Helical" evidence="1">
    <location>
        <begin position="12"/>
        <end position="29"/>
    </location>
</feature>
<dbReference type="RefSeq" id="WP_193122026.1">
    <property type="nucleotide sequence ID" value="NZ_JADBGI010000009.1"/>
</dbReference>
<feature type="transmembrane region" description="Helical" evidence="1">
    <location>
        <begin position="41"/>
        <end position="65"/>
    </location>
</feature>
<gene>
    <name evidence="3" type="ORF">IDM40_11830</name>
</gene>
<comment type="caution">
    <text evidence="3">The sequence shown here is derived from an EMBL/GenBank/DDBJ whole genome shotgun (WGS) entry which is preliminary data.</text>
</comment>
<keyword evidence="4" id="KW-1185">Reference proteome</keyword>